<dbReference type="PANTHER" id="PTHR30269">
    <property type="entry name" value="TRANSMEMBRANE PROTEIN YFCA"/>
    <property type="match status" value="1"/>
</dbReference>
<accession>A0ABU3NMR6</accession>
<keyword evidence="4 8" id="KW-1003">Cell membrane</keyword>
<evidence type="ECO:0000256" key="3">
    <source>
        <dbReference type="ARBA" id="ARBA00022448"/>
    </source>
</evidence>
<dbReference type="EMBL" id="JAUHMF010000001">
    <property type="protein sequence ID" value="MDT8898139.1"/>
    <property type="molecule type" value="Genomic_DNA"/>
</dbReference>
<comment type="similarity">
    <text evidence="2 8">Belongs to the 4-toluene sulfonate uptake permease (TSUP) (TC 2.A.102) family.</text>
</comment>
<feature type="transmembrane region" description="Helical" evidence="8">
    <location>
        <begin position="142"/>
        <end position="173"/>
    </location>
</feature>
<gene>
    <name evidence="9" type="ORF">QYE77_07640</name>
</gene>
<dbReference type="InterPro" id="IPR002781">
    <property type="entry name" value="TM_pro_TauE-like"/>
</dbReference>
<proteinExistence type="inferred from homology"/>
<reference evidence="9 10" key="1">
    <citation type="submission" date="2023-07" db="EMBL/GenBank/DDBJ databases">
        <title>Novel species of Thermanaerothrix with wide hydrolytic capabilities.</title>
        <authorList>
            <person name="Zayulina K.S."/>
            <person name="Podosokorskaya O.A."/>
            <person name="Elcheninov A.G."/>
        </authorList>
    </citation>
    <scope>NUCLEOTIDE SEQUENCE [LARGE SCALE GENOMIC DNA]</scope>
    <source>
        <strain evidence="9 10">4228-RoL</strain>
    </source>
</reference>
<comment type="subcellular location">
    <subcellularLocation>
        <location evidence="1 8">Cell membrane</location>
        <topology evidence="1 8">Multi-pass membrane protein</topology>
    </subcellularLocation>
</comment>
<keyword evidence="3" id="KW-0813">Transport</keyword>
<evidence type="ECO:0000256" key="6">
    <source>
        <dbReference type="ARBA" id="ARBA00022989"/>
    </source>
</evidence>
<evidence type="ECO:0000256" key="8">
    <source>
        <dbReference type="RuleBase" id="RU363041"/>
    </source>
</evidence>
<evidence type="ECO:0000313" key="9">
    <source>
        <dbReference type="EMBL" id="MDT8898139.1"/>
    </source>
</evidence>
<dbReference type="PANTHER" id="PTHR30269:SF0">
    <property type="entry name" value="MEMBRANE TRANSPORTER PROTEIN YFCA-RELATED"/>
    <property type="match status" value="1"/>
</dbReference>
<name>A0ABU3NMR6_9CHLR</name>
<feature type="transmembrane region" description="Helical" evidence="8">
    <location>
        <begin position="77"/>
        <end position="96"/>
    </location>
</feature>
<evidence type="ECO:0000256" key="4">
    <source>
        <dbReference type="ARBA" id="ARBA00022475"/>
    </source>
</evidence>
<protein>
    <recommendedName>
        <fullName evidence="8">Probable membrane transporter protein</fullName>
    </recommendedName>
</protein>
<evidence type="ECO:0000256" key="2">
    <source>
        <dbReference type="ARBA" id="ARBA00009142"/>
    </source>
</evidence>
<feature type="transmembrane region" description="Helical" evidence="8">
    <location>
        <begin position="33"/>
        <end position="57"/>
    </location>
</feature>
<feature type="transmembrane region" description="Helical" evidence="8">
    <location>
        <begin position="205"/>
        <end position="228"/>
    </location>
</feature>
<keyword evidence="5 8" id="KW-0812">Transmembrane</keyword>
<sequence>MDWLAYFSIALAAVAAGAVNALAGGGTLITFPALMAVGVPAVVANVTNTVALLPGYLGGTWAQRADLQGQSQRLRTLLPAALLGGLVGGLLLLLSGERLFRALVPYLILFASLLLAVQDEIRKRVFSPSREADPPARSREALAIFPVFLAAIYGGYFGAGLSVILLAVLGLVLEDTLTRLNALKQGLSLATNLTAALYFVFSGRVLWPAALVMAGGALLGGMLGGFLAGRVKPIVLRWLVVTIGIIVAIIYFVRG</sequence>
<feature type="transmembrane region" description="Helical" evidence="8">
    <location>
        <begin position="102"/>
        <end position="121"/>
    </location>
</feature>
<dbReference type="InterPro" id="IPR052017">
    <property type="entry name" value="TSUP"/>
</dbReference>
<keyword evidence="7 8" id="KW-0472">Membrane</keyword>
<evidence type="ECO:0000256" key="7">
    <source>
        <dbReference type="ARBA" id="ARBA00023136"/>
    </source>
</evidence>
<evidence type="ECO:0000313" key="10">
    <source>
        <dbReference type="Proteomes" id="UP001254165"/>
    </source>
</evidence>
<comment type="caution">
    <text evidence="9">The sequence shown here is derived from an EMBL/GenBank/DDBJ whole genome shotgun (WGS) entry which is preliminary data.</text>
</comment>
<organism evidence="9 10">
    <name type="scientific">Thermanaerothrix solaris</name>
    <dbReference type="NCBI Taxonomy" id="3058434"/>
    <lineage>
        <taxon>Bacteria</taxon>
        <taxon>Bacillati</taxon>
        <taxon>Chloroflexota</taxon>
        <taxon>Anaerolineae</taxon>
        <taxon>Anaerolineales</taxon>
        <taxon>Anaerolineaceae</taxon>
        <taxon>Thermanaerothrix</taxon>
    </lineage>
</organism>
<dbReference type="RefSeq" id="WP_315624784.1">
    <property type="nucleotide sequence ID" value="NZ_JAUHMF010000001.1"/>
</dbReference>
<dbReference type="Pfam" id="PF01925">
    <property type="entry name" value="TauE"/>
    <property type="match status" value="1"/>
</dbReference>
<keyword evidence="10" id="KW-1185">Reference proteome</keyword>
<evidence type="ECO:0000256" key="1">
    <source>
        <dbReference type="ARBA" id="ARBA00004651"/>
    </source>
</evidence>
<feature type="transmembrane region" description="Helical" evidence="8">
    <location>
        <begin position="235"/>
        <end position="253"/>
    </location>
</feature>
<dbReference type="Proteomes" id="UP001254165">
    <property type="component" value="Unassembled WGS sequence"/>
</dbReference>
<evidence type="ECO:0000256" key="5">
    <source>
        <dbReference type="ARBA" id="ARBA00022692"/>
    </source>
</evidence>
<keyword evidence="6 8" id="KW-1133">Transmembrane helix</keyword>